<dbReference type="Proteomes" id="UP000617634">
    <property type="component" value="Unassembled WGS sequence"/>
</dbReference>
<comment type="caution">
    <text evidence="1">The sequence shown here is derived from an EMBL/GenBank/DDBJ whole genome shotgun (WGS) entry which is preliminary data.</text>
</comment>
<evidence type="ECO:0000313" key="2">
    <source>
        <dbReference type="Proteomes" id="UP000617634"/>
    </source>
</evidence>
<dbReference type="RefSeq" id="WP_197161268.1">
    <property type="nucleotide sequence ID" value="NZ_JADZGI010000001.1"/>
</dbReference>
<reference evidence="1" key="1">
    <citation type="submission" date="2020-11" db="EMBL/GenBank/DDBJ databases">
        <title>Novosphingobium aureum sp. nov., a marine bacterium isolated from sediment of a salt flat.</title>
        <authorList>
            <person name="Yoo Y."/>
            <person name="Kim J.-J."/>
        </authorList>
    </citation>
    <scope>NUCLEOTIDE SEQUENCE</scope>
    <source>
        <strain evidence="1">YJ-S2-02</strain>
    </source>
</reference>
<protein>
    <submittedName>
        <fullName evidence="1">Uncharacterized protein</fullName>
    </submittedName>
</protein>
<dbReference type="AlphaFoldDB" id="A0A931HAN3"/>
<gene>
    <name evidence="1" type="ORF">I5E68_04755</name>
</gene>
<proteinExistence type="predicted"/>
<accession>A0A931HAN3</accession>
<evidence type="ECO:0000313" key="1">
    <source>
        <dbReference type="EMBL" id="MBH0112264.1"/>
    </source>
</evidence>
<organism evidence="1 2">
    <name type="scientific">Novosphingobium aureum</name>
    <dbReference type="NCBI Taxonomy" id="2792964"/>
    <lineage>
        <taxon>Bacteria</taxon>
        <taxon>Pseudomonadati</taxon>
        <taxon>Pseudomonadota</taxon>
        <taxon>Alphaproteobacteria</taxon>
        <taxon>Sphingomonadales</taxon>
        <taxon>Sphingomonadaceae</taxon>
        <taxon>Novosphingobium</taxon>
    </lineage>
</organism>
<dbReference type="EMBL" id="JADZGI010000001">
    <property type="protein sequence ID" value="MBH0112264.1"/>
    <property type="molecule type" value="Genomic_DNA"/>
</dbReference>
<keyword evidence="2" id="KW-1185">Reference proteome</keyword>
<name>A0A931HAN3_9SPHN</name>
<sequence>MYQFVDRPLTSLDEGCQFLVWSMRGWVTGLGQGRCPAQLLGPAFARRGIIGALQPFHRTMLMLNRDALETLRFCPVACPRVSEHEAILLETLTSLRERGPAQTRATLDLLVAEETVGDMLESLSRLGAAMAIAGIFPCAPAAAPGHEG</sequence>